<evidence type="ECO:0000313" key="1">
    <source>
        <dbReference type="EMBL" id="KAF7814574.1"/>
    </source>
</evidence>
<reference evidence="1" key="1">
    <citation type="submission" date="2020-09" db="EMBL/GenBank/DDBJ databases">
        <title>Genome-Enabled Discovery of Anthraquinone Biosynthesis in Senna tora.</title>
        <authorList>
            <person name="Kang S.-H."/>
            <person name="Pandey R.P."/>
            <person name="Lee C.-M."/>
            <person name="Sim J.-S."/>
            <person name="Jeong J.-T."/>
            <person name="Choi B.-S."/>
            <person name="Jung M."/>
            <person name="Ginzburg D."/>
            <person name="Zhao K."/>
            <person name="Won S.Y."/>
            <person name="Oh T.-J."/>
            <person name="Yu Y."/>
            <person name="Kim N.-H."/>
            <person name="Lee O.R."/>
            <person name="Lee T.-H."/>
            <person name="Bashyal P."/>
            <person name="Kim T.-S."/>
            <person name="Lee W.-H."/>
            <person name="Kawkins C."/>
            <person name="Kim C.-K."/>
            <person name="Kim J.S."/>
            <person name="Ahn B.O."/>
            <person name="Rhee S.Y."/>
            <person name="Sohng J.K."/>
        </authorList>
    </citation>
    <scope>NUCLEOTIDE SEQUENCE</scope>
    <source>
        <tissue evidence="1">Leaf</tissue>
    </source>
</reference>
<protein>
    <submittedName>
        <fullName evidence="1">Uncharacterized protein</fullName>
    </submittedName>
</protein>
<evidence type="ECO:0000313" key="3">
    <source>
        <dbReference type="Proteomes" id="UP000634136"/>
    </source>
</evidence>
<dbReference type="EMBL" id="JAAIUW010000009">
    <property type="protein sequence ID" value="KAF7814574.1"/>
    <property type="molecule type" value="Genomic_DNA"/>
</dbReference>
<evidence type="ECO:0000313" key="2">
    <source>
        <dbReference type="EMBL" id="KAF7845013.1"/>
    </source>
</evidence>
<comment type="caution">
    <text evidence="1">The sequence shown here is derived from an EMBL/GenBank/DDBJ whole genome shotgun (WGS) entry which is preliminary data.</text>
</comment>
<dbReference type="Proteomes" id="UP000634136">
    <property type="component" value="Unassembled WGS sequence"/>
</dbReference>
<accession>A0A834TCI2</accession>
<gene>
    <name evidence="2" type="ORF">G2W53_001918</name>
    <name evidence="1" type="ORF">G2W53_028543</name>
</gene>
<keyword evidence="3" id="KW-1185">Reference proteome</keyword>
<dbReference type="EMBL" id="JAAIUW010000001">
    <property type="protein sequence ID" value="KAF7845013.1"/>
    <property type="molecule type" value="Genomic_DNA"/>
</dbReference>
<name>A0A834TCI2_9FABA</name>
<sequence>MADVPSFCSLLSATFDDEG</sequence>
<organism evidence="1 3">
    <name type="scientific">Senna tora</name>
    <dbReference type="NCBI Taxonomy" id="362788"/>
    <lineage>
        <taxon>Eukaryota</taxon>
        <taxon>Viridiplantae</taxon>
        <taxon>Streptophyta</taxon>
        <taxon>Embryophyta</taxon>
        <taxon>Tracheophyta</taxon>
        <taxon>Spermatophyta</taxon>
        <taxon>Magnoliopsida</taxon>
        <taxon>eudicotyledons</taxon>
        <taxon>Gunneridae</taxon>
        <taxon>Pentapetalae</taxon>
        <taxon>rosids</taxon>
        <taxon>fabids</taxon>
        <taxon>Fabales</taxon>
        <taxon>Fabaceae</taxon>
        <taxon>Caesalpinioideae</taxon>
        <taxon>Cassia clade</taxon>
        <taxon>Senna</taxon>
    </lineage>
</organism>
<dbReference type="AlphaFoldDB" id="A0A834TCI2"/>
<proteinExistence type="predicted"/>